<protein>
    <recommendedName>
        <fullName evidence="4">Large ribosomal subunit protein uL16m</fullName>
    </recommendedName>
    <alternativeName>
        <fullName evidence="5">39S ribosomal protein L16, mitochondrial</fullName>
    </alternativeName>
</protein>
<keyword evidence="7" id="KW-1185">Reference proteome</keyword>
<dbReference type="InterPro" id="IPR000114">
    <property type="entry name" value="Ribosomal_uL16_bact-type"/>
</dbReference>
<evidence type="ECO:0000256" key="2">
    <source>
        <dbReference type="ARBA" id="ARBA00022980"/>
    </source>
</evidence>
<accession>A0A7R8X3N5</accession>
<evidence type="ECO:0000256" key="5">
    <source>
        <dbReference type="ARBA" id="ARBA00035440"/>
    </source>
</evidence>
<dbReference type="InterPro" id="IPR036920">
    <property type="entry name" value="Ribosomal_uL16_sf"/>
</dbReference>
<dbReference type="Proteomes" id="UP000677054">
    <property type="component" value="Unassembled WGS sequence"/>
</dbReference>
<dbReference type="OrthoDB" id="268521at2759"/>
<reference evidence="6" key="1">
    <citation type="submission" date="2020-11" db="EMBL/GenBank/DDBJ databases">
        <authorList>
            <person name="Tran Van P."/>
        </authorList>
    </citation>
    <scope>NUCLEOTIDE SEQUENCE</scope>
</reference>
<dbReference type="Pfam" id="PF00252">
    <property type="entry name" value="Ribosomal_L16"/>
    <property type="match status" value="1"/>
</dbReference>
<gene>
    <name evidence="6" type="ORF">DSTB1V02_LOCUS3052</name>
</gene>
<organism evidence="6">
    <name type="scientific">Darwinula stevensoni</name>
    <dbReference type="NCBI Taxonomy" id="69355"/>
    <lineage>
        <taxon>Eukaryota</taxon>
        <taxon>Metazoa</taxon>
        <taxon>Ecdysozoa</taxon>
        <taxon>Arthropoda</taxon>
        <taxon>Crustacea</taxon>
        <taxon>Oligostraca</taxon>
        <taxon>Ostracoda</taxon>
        <taxon>Podocopa</taxon>
        <taxon>Podocopida</taxon>
        <taxon>Darwinulocopina</taxon>
        <taxon>Darwinuloidea</taxon>
        <taxon>Darwinulidae</taxon>
        <taxon>Darwinula</taxon>
    </lineage>
</organism>
<dbReference type="AlphaFoldDB" id="A0A7R8X3N5"/>
<evidence type="ECO:0000256" key="4">
    <source>
        <dbReference type="ARBA" id="ARBA00035302"/>
    </source>
</evidence>
<keyword evidence="3" id="KW-0687">Ribonucleoprotein</keyword>
<dbReference type="InterPro" id="IPR047873">
    <property type="entry name" value="Ribosomal_uL16"/>
</dbReference>
<evidence type="ECO:0000313" key="6">
    <source>
        <dbReference type="EMBL" id="CAD7243118.1"/>
    </source>
</evidence>
<dbReference type="SUPFAM" id="SSF54686">
    <property type="entry name" value="Ribosomal protein L16p/L10e"/>
    <property type="match status" value="1"/>
</dbReference>
<dbReference type="InterPro" id="IPR016180">
    <property type="entry name" value="Ribosomal_uL16_dom"/>
</dbReference>
<dbReference type="GO" id="GO:0032543">
    <property type="term" value="P:mitochondrial translation"/>
    <property type="evidence" value="ECO:0007669"/>
    <property type="project" value="TreeGrafter"/>
</dbReference>
<dbReference type="EMBL" id="CAJPEV010000369">
    <property type="protein sequence ID" value="CAG0884556.1"/>
    <property type="molecule type" value="Genomic_DNA"/>
</dbReference>
<dbReference type="PANTHER" id="PTHR12220">
    <property type="entry name" value="50S/60S RIBOSOMAL PROTEIN L16"/>
    <property type="match status" value="1"/>
</dbReference>
<evidence type="ECO:0000256" key="3">
    <source>
        <dbReference type="ARBA" id="ARBA00023274"/>
    </source>
</evidence>
<dbReference type="Gene3D" id="3.90.1170.10">
    <property type="entry name" value="Ribosomal protein L10e/L16"/>
    <property type="match status" value="1"/>
</dbReference>
<dbReference type="GO" id="GO:0005762">
    <property type="term" value="C:mitochondrial large ribosomal subunit"/>
    <property type="evidence" value="ECO:0007669"/>
    <property type="project" value="TreeGrafter"/>
</dbReference>
<evidence type="ECO:0000256" key="1">
    <source>
        <dbReference type="ARBA" id="ARBA00008931"/>
    </source>
</evidence>
<dbReference type="EMBL" id="LR899886">
    <property type="protein sequence ID" value="CAD7243118.1"/>
    <property type="molecule type" value="Genomic_DNA"/>
</dbReference>
<proteinExistence type="inferred from homology"/>
<sequence length="216" mass="25080">MNLRKIGHTLGLSRSVGLERRLTCTRFRLMSVMNFSVSCPVSAIYDPPPDFRDVVLPEDEKKRRLQFYQKVPVFPAGVKPPKMPKRLDYMRGPEPVHTFLLHKQFGVQGQGKRMGGGKGNIHHYTTPVKAGRIIFELAGKMEFPEVESFLREIAGKLPFPARVVSHDMLEKEARVNKWEEQNNQNPYTFEYIIRNNMLGCHSWISPYDLLWFGKYR</sequence>
<comment type="similarity">
    <text evidence="1">Belongs to the universal ribosomal protein uL16 family.</text>
</comment>
<dbReference type="GO" id="GO:0019843">
    <property type="term" value="F:rRNA binding"/>
    <property type="evidence" value="ECO:0007669"/>
    <property type="project" value="InterPro"/>
</dbReference>
<dbReference type="CDD" id="cd01433">
    <property type="entry name" value="Ribosomal_L16_L10e"/>
    <property type="match status" value="1"/>
</dbReference>
<dbReference type="GO" id="GO:0003735">
    <property type="term" value="F:structural constituent of ribosome"/>
    <property type="evidence" value="ECO:0007669"/>
    <property type="project" value="InterPro"/>
</dbReference>
<dbReference type="PANTHER" id="PTHR12220:SF13">
    <property type="entry name" value="LARGE RIBOSOMAL SUBUNIT PROTEIN UL16M"/>
    <property type="match status" value="1"/>
</dbReference>
<evidence type="ECO:0000313" key="7">
    <source>
        <dbReference type="Proteomes" id="UP000677054"/>
    </source>
</evidence>
<name>A0A7R8X3N5_9CRUS</name>
<keyword evidence="2" id="KW-0689">Ribosomal protein</keyword>